<name>A0A367QN67_9NOSO</name>
<evidence type="ECO:0000259" key="1">
    <source>
        <dbReference type="Pfam" id="PF01610"/>
    </source>
</evidence>
<dbReference type="EMBL" id="LXQD01000298">
    <property type="protein sequence ID" value="RCJ28505.1"/>
    <property type="molecule type" value="Genomic_DNA"/>
</dbReference>
<accession>A0A367QN67</accession>
<dbReference type="EMBL" id="LXQD01000313">
    <property type="protein sequence ID" value="RCJ25638.1"/>
    <property type="molecule type" value="Genomic_DNA"/>
</dbReference>
<evidence type="ECO:0000313" key="3">
    <source>
        <dbReference type="EMBL" id="RCJ26043.1"/>
    </source>
</evidence>
<protein>
    <recommendedName>
        <fullName evidence="1">Transposase IS204/IS1001/IS1096/IS1165 DDE domain-containing protein</fullName>
    </recommendedName>
</protein>
<dbReference type="Pfam" id="PF01610">
    <property type="entry name" value="DDE_Tnp_ISL3"/>
    <property type="match status" value="1"/>
</dbReference>
<evidence type="ECO:0000313" key="5">
    <source>
        <dbReference type="Proteomes" id="UP000252107"/>
    </source>
</evidence>
<organism evidence="2 5">
    <name type="scientific">Nostoc minutum NIES-26</name>
    <dbReference type="NCBI Taxonomy" id="1844469"/>
    <lineage>
        <taxon>Bacteria</taxon>
        <taxon>Bacillati</taxon>
        <taxon>Cyanobacteriota</taxon>
        <taxon>Cyanophyceae</taxon>
        <taxon>Nostocales</taxon>
        <taxon>Nostocaceae</taxon>
        <taxon>Nostoc</taxon>
    </lineage>
</organism>
<dbReference type="PANTHER" id="PTHR33498:SF1">
    <property type="entry name" value="TRANSPOSASE FOR INSERTION SEQUENCE ELEMENT IS1557"/>
    <property type="match status" value="1"/>
</dbReference>
<proteinExistence type="predicted"/>
<evidence type="ECO:0000313" key="4">
    <source>
        <dbReference type="EMBL" id="RCJ28505.1"/>
    </source>
</evidence>
<dbReference type="EMBL" id="LXQD01000311">
    <property type="protein sequence ID" value="RCJ26043.1"/>
    <property type="molecule type" value="Genomic_DNA"/>
</dbReference>
<reference evidence="2" key="1">
    <citation type="submission" date="2016-04" db="EMBL/GenBank/DDBJ databases">
        <authorList>
            <person name="Evans L.H."/>
            <person name="Alamgir A."/>
            <person name="Owens N."/>
            <person name="Weber N.D."/>
            <person name="Virtaneva K."/>
            <person name="Barbian K."/>
            <person name="Babar A."/>
            <person name="Rosenke K."/>
        </authorList>
    </citation>
    <scope>NUCLEOTIDE SEQUENCE [LARGE SCALE GENOMIC DNA]</scope>
    <source>
        <strain evidence="2">NIES-26</strain>
    </source>
</reference>
<dbReference type="Proteomes" id="UP000252107">
    <property type="component" value="Unassembled WGS sequence"/>
</dbReference>
<dbReference type="PANTHER" id="PTHR33498">
    <property type="entry name" value="TRANSPOSASE FOR INSERTION SEQUENCE ELEMENT IS1557"/>
    <property type="match status" value="1"/>
</dbReference>
<dbReference type="InterPro" id="IPR047951">
    <property type="entry name" value="Transpos_ISL3"/>
</dbReference>
<comment type="caution">
    <text evidence="2">The sequence shown here is derived from an EMBL/GenBank/DDBJ whole genome shotgun (WGS) entry which is preliminary data.</text>
</comment>
<dbReference type="InterPro" id="IPR002560">
    <property type="entry name" value="Transposase_DDE"/>
</dbReference>
<reference evidence="5" key="2">
    <citation type="submission" date="2016-04" db="EMBL/GenBank/DDBJ databases">
        <authorList>
            <person name="Tabuchi Yagui T.R."/>
        </authorList>
    </citation>
    <scope>NUCLEOTIDE SEQUENCE [LARGE SCALE GENOMIC DNA]</scope>
</reference>
<dbReference type="AlphaFoldDB" id="A0A367QN67"/>
<feature type="domain" description="Transposase IS204/IS1001/IS1096/IS1165 DDE" evidence="1">
    <location>
        <begin position="8"/>
        <end position="63"/>
    </location>
</feature>
<evidence type="ECO:0000313" key="2">
    <source>
        <dbReference type="EMBL" id="RCJ25638.1"/>
    </source>
</evidence>
<sequence length="72" mass="8528">MWLAKAKKYFPKSNNTIIRWFDEIIAYFDNGTTSGVVEGINNKLKLIKRSGYGFRNFENFRARCLLSWHFTC</sequence>
<keyword evidence="5" id="KW-1185">Reference proteome</keyword>
<gene>
    <name evidence="4" type="ORF">A6770_23885</name>
    <name evidence="3" type="ORF">A6770_27140</name>
    <name evidence="2" type="ORF">A6770_27570</name>
</gene>